<name>A0A1P8F9F0_9CHLR</name>
<feature type="domain" description="Transcription regulator PadR N-terminal" evidence="2">
    <location>
        <begin position="15"/>
        <end position="78"/>
    </location>
</feature>
<dbReference type="Pfam" id="PF03551">
    <property type="entry name" value="PadR"/>
    <property type="match status" value="1"/>
</dbReference>
<evidence type="ECO:0000313" key="3">
    <source>
        <dbReference type="EMBL" id="APV45096.1"/>
    </source>
</evidence>
<dbReference type="SUPFAM" id="SSF46785">
    <property type="entry name" value="Winged helix' DNA-binding domain"/>
    <property type="match status" value="1"/>
</dbReference>
<keyword evidence="4" id="KW-1185">Reference proteome</keyword>
<evidence type="ECO:0000256" key="1">
    <source>
        <dbReference type="SAM" id="MobiDB-lite"/>
    </source>
</evidence>
<keyword evidence="3" id="KW-0238">DNA-binding</keyword>
<protein>
    <submittedName>
        <fullName evidence="3">DNA-binding transcriptional regulator, PadR family</fullName>
    </submittedName>
</protein>
<feature type="compositionally biased region" description="Low complexity" evidence="1">
    <location>
        <begin position="258"/>
        <end position="270"/>
    </location>
</feature>
<gene>
    <name evidence="3" type="ORF">Dform_01777</name>
</gene>
<evidence type="ECO:0000259" key="2">
    <source>
        <dbReference type="Pfam" id="PF03551"/>
    </source>
</evidence>
<dbReference type="STRING" id="1839801.Dform_01777"/>
<sequence>MQNRLFPKGSCKYLILDLLAQKACYGYQIIGEISECFDGVYKPSAGMIYPALDWLVSAKHIVAKDCDGRKVFSITPQGFIFLNDCMPALREAKKHMKTNWKAASQKALKKTLAAHKDMLPLIKRRLPELTREQAREITRALDRAHKVVDLAISSRAPVKHAISAKKPVSPRIIAWDVVKPQQIQQAQATAAPGTPPKRGKAYEYYIKGDGRGPYPNIQQAMNALDIPLAERPTHLRYERLGRQFKERLVRREIQIASVSTGTQTKSQKTSRVPASDR</sequence>
<dbReference type="OrthoDB" id="9814826at2"/>
<dbReference type="InterPro" id="IPR036388">
    <property type="entry name" value="WH-like_DNA-bd_sf"/>
</dbReference>
<dbReference type="GO" id="GO:0003677">
    <property type="term" value="F:DNA binding"/>
    <property type="evidence" value="ECO:0007669"/>
    <property type="project" value="UniProtKB-KW"/>
</dbReference>
<proteinExistence type="predicted"/>
<dbReference type="Proteomes" id="UP000185934">
    <property type="component" value="Chromosome"/>
</dbReference>
<reference evidence="4" key="1">
    <citation type="submission" date="2016-11" db="EMBL/GenBank/DDBJ databases">
        <title>Dehalogenimonas formicexedens sp. nov., a chlorinated alkane respiring bacterium isolated from contaminated groundwater.</title>
        <authorList>
            <person name="Key T.A."/>
            <person name="Bowman K.S."/>
            <person name="Lee I."/>
            <person name="Chun J."/>
            <person name="Albuquerque L."/>
            <person name="da Costa M.S."/>
            <person name="Rainey F.A."/>
            <person name="Moe W.M."/>
        </authorList>
    </citation>
    <scope>NUCLEOTIDE SEQUENCE [LARGE SCALE GENOMIC DNA]</scope>
    <source>
        <strain evidence="4">NSZ-14</strain>
    </source>
</reference>
<feature type="region of interest" description="Disordered" evidence="1">
    <location>
        <begin position="258"/>
        <end position="277"/>
    </location>
</feature>
<dbReference type="InterPro" id="IPR036390">
    <property type="entry name" value="WH_DNA-bd_sf"/>
</dbReference>
<accession>A0A1P8F9F0</accession>
<dbReference type="Gene3D" id="1.10.10.10">
    <property type="entry name" value="Winged helix-like DNA-binding domain superfamily/Winged helix DNA-binding domain"/>
    <property type="match status" value="1"/>
</dbReference>
<dbReference type="KEGG" id="dfo:Dform_01777"/>
<dbReference type="EMBL" id="CP018258">
    <property type="protein sequence ID" value="APV45096.1"/>
    <property type="molecule type" value="Genomic_DNA"/>
</dbReference>
<dbReference type="PANTHER" id="PTHR43252:SF7">
    <property type="entry name" value="TRANSCRIPTIONAL REGULATOR YQJI"/>
    <property type="match status" value="1"/>
</dbReference>
<dbReference type="RefSeq" id="WP_076004679.1">
    <property type="nucleotide sequence ID" value="NZ_CP018258.1"/>
</dbReference>
<organism evidence="3 4">
    <name type="scientific">Dehalogenimonas formicexedens</name>
    <dbReference type="NCBI Taxonomy" id="1839801"/>
    <lineage>
        <taxon>Bacteria</taxon>
        <taxon>Bacillati</taxon>
        <taxon>Chloroflexota</taxon>
        <taxon>Dehalococcoidia</taxon>
        <taxon>Dehalococcoidales</taxon>
        <taxon>Dehalococcoidaceae</taxon>
        <taxon>Dehalogenimonas</taxon>
    </lineage>
</organism>
<dbReference type="AlphaFoldDB" id="A0A1P8F9F0"/>
<dbReference type="PANTHER" id="PTHR43252">
    <property type="entry name" value="TRANSCRIPTIONAL REGULATOR YQJI"/>
    <property type="match status" value="1"/>
</dbReference>
<evidence type="ECO:0000313" key="4">
    <source>
        <dbReference type="Proteomes" id="UP000185934"/>
    </source>
</evidence>
<dbReference type="InterPro" id="IPR005149">
    <property type="entry name" value="Tscrpt_reg_PadR_N"/>
</dbReference>